<accession>A0A1B4FK83</accession>
<protein>
    <recommendedName>
        <fullName evidence="1">EF-hand domain-containing protein</fullName>
    </recommendedName>
</protein>
<feature type="domain" description="EF-hand" evidence="1">
    <location>
        <begin position="119"/>
        <end position="143"/>
    </location>
</feature>
<gene>
    <name evidence="2" type="ORF">WS70_19445</name>
</gene>
<dbReference type="GO" id="GO:0005509">
    <property type="term" value="F:calcium ion binding"/>
    <property type="evidence" value="ECO:0007669"/>
    <property type="project" value="InterPro"/>
</dbReference>
<evidence type="ECO:0000313" key="2">
    <source>
        <dbReference type="EMBL" id="AOJ04063.1"/>
    </source>
</evidence>
<dbReference type="AlphaFoldDB" id="A0A1B4FK83"/>
<name>A0A1B4FK83_9BURK</name>
<proteinExistence type="predicted"/>
<evidence type="ECO:0000313" key="3">
    <source>
        <dbReference type="Proteomes" id="UP000062519"/>
    </source>
</evidence>
<sequence>MQQSADIYALMISEVANRLVAASTFLESFKSGGGVAFLESSALQLRKALESVAFAAIAPNQAAYAACRAKADKNKDFTKDYHAKRVFNDLGRVNPDFYPMPVLLGKNSAAQDSPNNHFHFDRKESGYLTKDEFIDVYDRLGKHLHARNPWSTGDAYAGLPEMIDKTVDAAHGLIELHVAYIRTPQFSGVWLTEIPRGTLVPKMVLAQADGPYVVRNRA</sequence>
<evidence type="ECO:0000259" key="1">
    <source>
        <dbReference type="PROSITE" id="PS50222"/>
    </source>
</evidence>
<dbReference type="EMBL" id="CP013387">
    <property type="protein sequence ID" value="AOJ04063.1"/>
    <property type="molecule type" value="Genomic_DNA"/>
</dbReference>
<dbReference type="KEGG" id="buu:WS70_19445"/>
<dbReference type="Proteomes" id="UP000062519">
    <property type="component" value="Chromosome 2"/>
</dbReference>
<dbReference type="InterPro" id="IPR002048">
    <property type="entry name" value="EF_hand_dom"/>
</dbReference>
<organism evidence="2 3">
    <name type="scientific">Burkholderia mayonis</name>
    <dbReference type="NCBI Taxonomy" id="1385591"/>
    <lineage>
        <taxon>Bacteria</taxon>
        <taxon>Pseudomonadati</taxon>
        <taxon>Pseudomonadota</taxon>
        <taxon>Betaproteobacteria</taxon>
        <taxon>Burkholderiales</taxon>
        <taxon>Burkholderiaceae</taxon>
        <taxon>Burkholderia</taxon>
        <taxon>pseudomallei group</taxon>
    </lineage>
</organism>
<reference evidence="2 3" key="1">
    <citation type="submission" date="2015-12" db="EMBL/GenBank/DDBJ databases">
        <title>Diversity of Burkholderia near neighbor genomes.</title>
        <authorList>
            <person name="Sahl J."/>
            <person name="Wagner D."/>
            <person name="Keim P."/>
        </authorList>
    </citation>
    <scope>NUCLEOTIDE SEQUENCE [LARGE SCALE GENOMIC DNA]</scope>
    <source>
        <strain evidence="2 3">BDU6</strain>
    </source>
</reference>
<keyword evidence="3" id="KW-1185">Reference proteome</keyword>
<dbReference type="PROSITE" id="PS50222">
    <property type="entry name" value="EF_HAND_2"/>
    <property type="match status" value="1"/>
</dbReference>
<dbReference type="RefSeq" id="WP_059597321.1">
    <property type="nucleotide sequence ID" value="NZ_CP013387.1"/>
</dbReference>